<reference evidence="8 9" key="1">
    <citation type="submission" date="2024-07" db="EMBL/GenBank/DDBJ databases">
        <title>Chromosome-level genome assembly of the water stick insect Ranatra chinensis (Heteroptera: Nepidae).</title>
        <authorList>
            <person name="Liu X."/>
        </authorList>
    </citation>
    <scope>NUCLEOTIDE SEQUENCE [LARGE SCALE GENOMIC DNA]</scope>
    <source>
        <strain evidence="8">Cailab_2021Rc</strain>
        <tissue evidence="8">Muscle</tissue>
    </source>
</reference>
<dbReference type="Proteomes" id="UP001558652">
    <property type="component" value="Unassembled WGS sequence"/>
</dbReference>
<evidence type="ECO:0000256" key="2">
    <source>
        <dbReference type="ARBA" id="ARBA00022692"/>
    </source>
</evidence>
<dbReference type="SUPFAM" id="SSF50978">
    <property type="entry name" value="WD40 repeat-like"/>
    <property type="match status" value="1"/>
</dbReference>
<evidence type="ECO:0000313" key="8">
    <source>
        <dbReference type="EMBL" id="KAL1116559.1"/>
    </source>
</evidence>
<sequence length="155" mass="16923">MVDQLLIFTLHGHCGPITALFIDSLNPLTAGSGSQDGMLCVWDLLTGACVYSLDAHDGPVVALTYSLSYVISLGSDERLCVWDRFQGHLLNTIQVGSLVVWDVRTGEPVRMVKLGHCDGCVFVRSIVQVAQDAVACDYANQLRIVRFPLVTDKLD</sequence>
<keyword evidence="2" id="KW-0812">Transmembrane</keyword>
<dbReference type="GO" id="GO:0005789">
    <property type="term" value="C:endoplasmic reticulum membrane"/>
    <property type="evidence" value="ECO:0007669"/>
    <property type="project" value="UniProtKB-SubCell"/>
</dbReference>
<evidence type="ECO:0000256" key="6">
    <source>
        <dbReference type="ARBA" id="ARBA00023180"/>
    </source>
</evidence>
<name>A0ABD0XZ96_9HEMI</name>
<keyword evidence="7" id="KW-0853">WD repeat</keyword>
<evidence type="ECO:0000256" key="7">
    <source>
        <dbReference type="PROSITE-ProRule" id="PRU00221"/>
    </source>
</evidence>
<feature type="repeat" description="WD" evidence="7">
    <location>
        <begin position="53"/>
        <end position="92"/>
    </location>
</feature>
<proteinExistence type="predicted"/>
<keyword evidence="4" id="KW-1133">Transmembrane helix</keyword>
<gene>
    <name evidence="8" type="ORF">AAG570_005031</name>
</gene>
<organism evidence="8 9">
    <name type="scientific">Ranatra chinensis</name>
    <dbReference type="NCBI Taxonomy" id="642074"/>
    <lineage>
        <taxon>Eukaryota</taxon>
        <taxon>Metazoa</taxon>
        <taxon>Ecdysozoa</taxon>
        <taxon>Arthropoda</taxon>
        <taxon>Hexapoda</taxon>
        <taxon>Insecta</taxon>
        <taxon>Pterygota</taxon>
        <taxon>Neoptera</taxon>
        <taxon>Paraneoptera</taxon>
        <taxon>Hemiptera</taxon>
        <taxon>Heteroptera</taxon>
        <taxon>Panheteroptera</taxon>
        <taxon>Nepomorpha</taxon>
        <taxon>Nepidae</taxon>
        <taxon>Ranatrinae</taxon>
        <taxon>Ranatra</taxon>
    </lineage>
</organism>
<dbReference type="EMBL" id="JBFDAA010000017">
    <property type="protein sequence ID" value="KAL1116559.1"/>
    <property type="molecule type" value="Genomic_DNA"/>
</dbReference>
<evidence type="ECO:0000256" key="3">
    <source>
        <dbReference type="ARBA" id="ARBA00022824"/>
    </source>
</evidence>
<dbReference type="Pfam" id="PF00400">
    <property type="entry name" value="WD40"/>
    <property type="match status" value="2"/>
</dbReference>
<dbReference type="InterPro" id="IPR001680">
    <property type="entry name" value="WD40_rpt"/>
</dbReference>
<evidence type="ECO:0000256" key="1">
    <source>
        <dbReference type="ARBA" id="ARBA00004477"/>
    </source>
</evidence>
<evidence type="ECO:0000256" key="4">
    <source>
        <dbReference type="ARBA" id="ARBA00022989"/>
    </source>
</evidence>
<keyword evidence="3" id="KW-0256">Endoplasmic reticulum</keyword>
<dbReference type="AlphaFoldDB" id="A0ABD0XZ96"/>
<keyword evidence="9" id="KW-1185">Reference proteome</keyword>
<dbReference type="PANTHER" id="PTHR46378">
    <property type="entry name" value="STEROL REGULATORY ELEMENT-BINDING PROTEIN CLEAVAGE-ACTIVATING PROTEIN"/>
    <property type="match status" value="1"/>
</dbReference>
<evidence type="ECO:0000313" key="9">
    <source>
        <dbReference type="Proteomes" id="UP001558652"/>
    </source>
</evidence>
<dbReference type="PROSITE" id="PS50082">
    <property type="entry name" value="WD_REPEATS_2"/>
    <property type="match status" value="1"/>
</dbReference>
<dbReference type="InterPro" id="IPR036322">
    <property type="entry name" value="WD40_repeat_dom_sf"/>
</dbReference>
<dbReference type="Gene3D" id="2.130.10.10">
    <property type="entry name" value="YVTN repeat-like/Quinoprotein amine dehydrogenase"/>
    <property type="match status" value="1"/>
</dbReference>
<comment type="subcellular location">
    <subcellularLocation>
        <location evidence="1">Endoplasmic reticulum membrane</location>
        <topology evidence="1">Multi-pass membrane protein</topology>
    </subcellularLocation>
</comment>
<dbReference type="InterPro" id="IPR015943">
    <property type="entry name" value="WD40/YVTN_repeat-like_dom_sf"/>
</dbReference>
<keyword evidence="6" id="KW-0325">Glycoprotein</keyword>
<dbReference type="PANTHER" id="PTHR46378:SF1">
    <property type="entry name" value="STEROL REGULATORY ELEMENT-BINDING PROTEIN CLEAVAGE-ACTIVATING PROTEIN"/>
    <property type="match status" value="1"/>
</dbReference>
<keyword evidence="5" id="KW-0472">Membrane</keyword>
<accession>A0ABD0XZ96</accession>
<comment type="caution">
    <text evidence="8">The sequence shown here is derived from an EMBL/GenBank/DDBJ whole genome shotgun (WGS) entry which is preliminary data.</text>
</comment>
<protein>
    <submittedName>
        <fullName evidence="8">Uncharacterized protein</fullName>
    </submittedName>
</protein>
<dbReference type="InterPro" id="IPR030225">
    <property type="entry name" value="SCAP"/>
</dbReference>
<dbReference type="SMART" id="SM00320">
    <property type="entry name" value="WD40"/>
    <property type="match status" value="2"/>
</dbReference>
<evidence type="ECO:0000256" key="5">
    <source>
        <dbReference type="ARBA" id="ARBA00023136"/>
    </source>
</evidence>